<protein>
    <submittedName>
        <fullName evidence="2">MarR family transcriptional regulator</fullName>
    </submittedName>
</protein>
<proteinExistence type="predicted"/>
<dbReference type="Proteomes" id="UP001016761">
    <property type="component" value="Unassembled WGS sequence"/>
</dbReference>
<dbReference type="EMBL" id="JABUQZ010000003">
    <property type="protein sequence ID" value="NUC74976.1"/>
    <property type="molecule type" value="Genomic_DNA"/>
</dbReference>
<gene>
    <name evidence="2" type="ORF">HTZ84_22185</name>
</gene>
<reference evidence="2 3" key="1">
    <citation type="submission" date="2020-06" db="EMBL/GenBank/DDBJ databases">
        <title>Haloterrigena sp. nov., an extremely halophilic archaeon isolated from a saline sediment.</title>
        <authorList>
            <person name="Liu B.-B."/>
        </authorList>
    </citation>
    <scope>NUCLEOTIDE SEQUENCE [LARGE SCALE GENOMIC DNA]</scope>
    <source>
        <strain evidence="2 3">SYSU A558-1</strain>
    </source>
</reference>
<organism evidence="2 3">
    <name type="scientific">Haloterrigena gelatinilytica</name>
    <dbReference type="NCBI Taxonomy" id="2741724"/>
    <lineage>
        <taxon>Archaea</taxon>
        <taxon>Methanobacteriati</taxon>
        <taxon>Methanobacteriota</taxon>
        <taxon>Stenosarchaea group</taxon>
        <taxon>Halobacteria</taxon>
        <taxon>Halobacteriales</taxon>
        <taxon>Natrialbaceae</taxon>
        <taxon>Haloterrigena</taxon>
    </lineage>
</organism>
<keyword evidence="3" id="KW-1185">Reference proteome</keyword>
<dbReference type="Gene3D" id="1.10.10.10">
    <property type="entry name" value="Winged helix-like DNA-binding domain superfamily/Winged helix DNA-binding domain"/>
    <property type="match status" value="1"/>
</dbReference>
<dbReference type="SUPFAM" id="SSF46785">
    <property type="entry name" value="Winged helix' DNA-binding domain"/>
    <property type="match status" value="1"/>
</dbReference>
<sequence>MSRAAKAVQQRRRDEQYNDVFRAIATADTAPTKREIALETHRSDGQVQRILRDLREYGRVRRVRDPEDGRIIRYEITTRTDQ</sequence>
<feature type="domain" description="HTH marR-type" evidence="1">
    <location>
        <begin position="20"/>
        <end position="71"/>
    </location>
</feature>
<dbReference type="InterPro" id="IPR036390">
    <property type="entry name" value="WH_DNA-bd_sf"/>
</dbReference>
<dbReference type="InterPro" id="IPR000835">
    <property type="entry name" value="HTH_MarR-typ"/>
</dbReference>
<name>A0ABX2LMC9_9EURY</name>
<evidence type="ECO:0000313" key="2">
    <source>
        <dbReference type="EMBL" id="NUC74976.1"/>
    </source>
</evidence>
<dbReference type="RefSeq" id="WP_174682814.1">
    <property type="nucleotide sequence ID" value="NZ_JABUQZ010000003.1"/>
</dbReference>
<dbReference type="Pfam" id="PF12802">
    <property type="entry name" value="MarR_2"/>
    <property type="match status" value="1"/>
</dbReference>
<dbReference type="InterPro" id="IPR036388">
    <property type="entry name" value="WH-like_DNA-bd_sf"/>
</dbReference>
<evidence type="ECO:0000259" key="1">
    <source>
        <dbReference type="Pfam" id="PF12802"/>
    </source>
</evidence>
<evidence type="ECO:0000313" key="3">
    <source>
        <dbReference type="Proteomes" id="UP001016761"/>
    </source>
</evidence>
<accession>A0ABX2LMC9</accession>
<comment type="caution">
    <text evidence="2">The sequence shown here is derived from an EMBL/GenBank/DDBJ whole genome shotgun (WGS) entry which is preliminary data.</text>
</comment>